<dbReference type="EMBL" id="ATGI01000010">
    <property type="protein sequence ID" value="EPF75906.1"/>
    <property type="molecule type" value="Genomic_DNA"/>
</dbReference>
<dbReference type="GO" id="GO:0005737">
    <property type="term" value="C:cytoplasm"/>
    <property type="evidence" value="ECO:0007669"/>
    <property type="project" value="TreeGrafter"/>
</dbReference>
<evidence type="ECO:0008006" key="3">
    <source>
        <dbReference type="Google" id="ProtNLM"/>
    </source>
</evidence>
<dbReference type="Pfam" id="PF00300">
    <property type="entry name" value="His_Phos_1"/>
    <property type="match status" value="1"/>
</dbReference>
<dbReference type="CDD" id="cd07040">
    <property type="entry name" value="HP"/>
    <property type="match status" value="1"/>
</dbReference>
<reference evidence="1 2" key="1">
    <citation type="submission" date="2013-06" db="EMBL/GenBank/DDBJ databases">
        <title>The Genome Sequence of Acinetobacter rudis CIP 110305.</title>
        <authorList>
            <consortium name="The Broad Institute Genome Sequencing Platform"/>
            <consortium name="The Broad Institute Genome Sequencing Center for Infectious Disease"/>
            <person name="Cerqueira G."/>
            <person name="Feldgarden M."/>
            <person name="Courvalin P."/>
            <person name="Perichon B."/>
            <person name="Grillot-Courvalin C."/>
            <person name="Clermont D."/>
            <person name="Rocha E."/>
            <person name="Yoon E.-J."/>
            <person name="Nemec A."/>
            <person name="Young S.K."/>
            <person name="Zeng Q."/>
            <person name="Gargeya S."/>
            <person name="Fitzgerald M."/>
            <person name="Abouelleil A."/>
            <person name="Alvarado L."/>
            <person name="Berlin A.M."/>
            <person name="Chapman S.B."/>
            <person name="Dewar J."/>
            <person name="Goldberg J."/>
            <person name="Griggs A."/>
            <person name="Gujja S."/>
            <person name="Hansen M."/>
            <person name="Howarth C."/>
            <person name="Imamovic A."/>
            <person name="Larimer J."/>
            <person name="McCowan C."/>
            <person name="Murphy C."/>
            <person name="Pearson M."/>
            <person name="Priest M."/>
            <person name="Roberts A."/>
            <person name="Saif S."/>
            <person name="Shea T."/>
            <person name="Sykes S."/>
            <person name="Wortman J."/>
            <person name="Nusbaum C."/>
            <person name="Birren B."/>
        </authorList>
    </citation>
    <scope>NUCLEOTIDE SEQUENCE [LARGE SCALE GENOMIC DNA]</scope>
    <source>
        <strain evidence="1 2">CIP 110305</strain>
    </source>
</reference>
<dbReference type="PANTHER" id="PTHR48100:SF1">
    <property type="entry name" value="HISTIDINE PHOSPHATASE FAMILY PROTEIN-RELATED"/>
    <property type="match status" value="1"/>
</dbReference>
<dbReference type="AlphaFoldDB" id="S3PAP2"/>
<dbReference type="RefSeq" id="WP_016655544.1">
    <property type="nucleotide sequence ID" value="NZ_KE340352.1"/>
</dbReference>
<comment type="caution">
    <text evidence="1">The sequence shown here is derived from an EMBL/GenBank/DDBJ whole genome shotgun (WGS) entry which is preliminary data.</text>
</comment>
<gene>
    <name evidence="1" type="ORF">F945_01126</name>
</gene>
<dbReference type="OrthoDB" id="280692at2"/>
<keyword evidence="2" id="KW-1185">Reference proteome</keyword>
<dbReference type="PATRIC" id="fig|421052.3.peg.1107"/>
<sequence>MTTIYLIRHAQASFGQANYDQLSTTGQLQAKVLGHYLGHILKQQPYVVTGTMQRHRDTAHLALQQCFTETSVQSHSGWNEFDHTEILKQYAAACGQTQQLKLAVAQAQTDKKQFMQLFKSAVLHWMSATNDLHYTESWSAFQQRVQCALDDLLISIQQHQAKEVIVFSSGGVIATLLGQILALNQSKIFQLNSTLANVSISSVHLPSHSLALSNANLLSVNEHHYLKAANCFSLALPPELNTAANTLLTWV</sequence>
<dbReference type="InterPro" id="IPR029033">
    <property type="entry name" value="His_PPase_superfam"/>
</dbReference>
<dbReference type="InterPro" id="IPR050275">
    <property type="entry name" value="PGM_Phosphatase"/>
</dbReference>
<dbReference type="HOGENOM" id="CLU_084200_0_0_6"/>
<dbReference type="SMART" id="SM00855">
    <property type="entry name" value="PGAM"/>
    <property type="match status" value="1"/>
</dbReference>
<dbReference type="Proteomes" id="UP000014568">
    <property type="component" value="Unassembled WGS sequence"/>
</dbReference>
<dbReference type="eggNOG" id="COG0406">
    <property type="taxonomic scope" value="Bacteria"/>
</dbReference>
<dbReference type="PANTHER" id="PTHR48100">
    <property type="entry name" value="BROAD-SPECIFICITY PHOSPHATASE YOR283W-RELATED"/>
    <property type="match status" value="1"/>
</dbReference>
<evidence type="ECO:0000313" key="2">
    <source>
        <dbReference type="Proteomes" id="UP000014568"/>
    </source>
</evidence>
<dbReference type="GO" id="GO:0016791">
    <property type="term" value="F:phosphatase activity"/>
    <property type="evidence" value="ECO:0007669"/>
    <property type="project" value="TreeGrafter"/>
</dbReference>
<dbReference type="InterPro" id="IPR013078">
    <property type="entry name" value="His_Pase_superF_clade-1"/>
</dbReference>
<accession>S3PAP2</accession>
<evidence type="ECO:0000313" key="1">
    <source>
        <dbReference type="EMBL" id="EPF75906.1"/>
    </source>
</evidence>
<protein>
    <recommendedName>
        <fullName evidence="3">Phosphoglycerate mutase</fullName>
    </recommendedName>
</protein>
<proteinExistence type="predicted"/>
<name>S3PAP2_9GAMM</name>
<organism evidence="1 2">
    <name type="scientific">Acinetobacter rudis CIP 110305</name>
    <dbReference type="NCBI Taxonomy" id="421052"/>
    <lineage>
        <taxon>Bacteria</taxon>
        <taxon>Pseudomonadati</taxon>
        <taxon>Pseudomonadota</taxon>
        <taxon>Gammaproteobacteria</taxon>
        <taxon>Moraxellales</taxon>
        <taxon>Moraxellaceae</taxon>
        <taxon>Acinetobacter</taxon>
    </lineage>
</organism>
<dbReference type="Gene3D" id="3.40.50.1240">
    <property type="entry name" value="Phosphoglycerate mutase-like"/>
    <property type="match status" value="1"/>
</dbReference>
<dbReference type="SUPFAM" id="SSF53254">
    <property type="entry name" value="Phosphoglycerate mutase-like"/>
    <property type="match status" value="1"/>
</dbReference>
<dbReference type="STRING" id="632955.GCA_000829675_03185"/>